<reference evidence="1 2" key="2">
    <citation type="journal article" date="2011" name="J. Bacteriol.">
        <title>Complete genome sequence of a carbon monoxide-utilizing acetogen, Eubacterium limosum KIST612.</title>
        <authorList>
            <person name="Roh H."/>
            <person name="Ko H.J."/>
            <person name="Kim D."/>
            <person name="Choi D.G."/>
            <person name="Park S."/>
            <person name="Kim S."/>
            <person name="Chang I.S."/>
            <person name="Choi I.G."/>
        </authorList>
    </citation>
    <scope>NUCLEOTIDE SEQUENCE [LARGE SCALE GENOMIC DNA]</scope>
    <source>
        <strain evidence="1 2">KIST612</strain>
    </source>
</reference>
<organism evidence="1 2">
    <name type="scientific">Eubacterium callanderi</name>
    <dbReference type="NCBI Taxonomy" id="53442"/>
    <lineage>
        <taxon>Bacteria</taxon>
        <taxon>Bacillati</taxon>
        <taxon>Bacillota</taxon>
        <taxon>Clostridia</taxon>
        <taxon>Eubacteriales</taxon>
        <taxon>Eubacteriaceae</taxon>
        <taxon>Eubacterium</taxon>
    </lineage>
</organism>
<sequence length="39" mass="4849">MIYIIFVPNFSFSKTKKCYILIKNREYSIFYIILKIIRQ</sequence>
<dbReference type="Proteomes" id="UP000006873">
    <property type="component" value="Chromosome"/>
</dbReference>
<accession>E3GNV9</accession>
<gene>
    <name evidence="1" type="ordered locus">ELI_2467</name>
</gene>
<evidence type="ECO:0000313" key="2">
    <source>
        <dbReference type="Proteomes" id="UP000006873"/>
    </source>
</evidence>
<evidence type="ECO:0000313" key="1">
    <source>
        <dbReference type="EMBL" id="ADO37449.1"/>
    </source>
</evidence>
<dbReference type="KEGG" id="elm:ELI_2467"/>
<keyword evidence="2" id="KW-1185">Reference proteome</keyword>
<dbReference type="HOGENOM" id="CLU_3309919_0_0_9"/>
<dbReference type="EMBL" id="CP002273">
    <property type="protein sequence ID" value="ADO37449.1"/>
    <property type="molecule type" value="Genomic_DNA"/>
</dbReference>
<name>E3GNV9_9FIRM</name>
<protein>
    <submittedName>
        <fullName evidence="1">Uncharacterized protein</fullName>
    </submittedName>
</protein>
<reference key="1">
    <citation type="submission" date="2010-09" db="EMBL/GenBank/DDBJ databases">
        <authorList>
            <person name="Roh H."/>
            <person name="Ko H.-J."/>
            <person name="Kim D."/>
            <person name="Choi D.G."/>
            <person name="Park S."/>
            <person name="Kim S."/>
            <person name="Kim K.H."/>
            <person name="Chang I.S."/>
            <person name="Choi I.-G."/>
        </authorList>
    </citation>
    <scope>NUCLEOTIDE SEQUENCE</scope>
    <source>
        <strain>KIST612</strain>
    </source>
</reference>
<dbReference type="AlphaFoldDB" id="E3GNV9"/>
<proteinExistence type="predicted"/>